<protein>
    <submittedName>
        <fullName evidence="2">Uncharacterized protein</fullName>
    </submittedName>
</protein>
<evidence type="ECO:0000256" key="1">
    <source>
        <dbReference type="SAM" id="SignalP"/>
    </source>
</evidence>
<accession>A0ABV2CAU1</accession>
<dbReference type="EMBL" id="JBEWCH010000011">
    <property type="protein sequence ID" value="MET1476215.1"/>
    <property type="molecule type" value="Genomic_DNA"/>
</dbReference>
<evidence type="ECO:0000313" key="3">
    <source>
        <dbReference type="Proteomes" id="UP001548587"/>
    </source>
</evidence>
<feature type="signal peptide" evidence="1">
    <location>
        <begin position="1"/>
        <end position="18"/>
    </location>
</feature>
<feature type="chain" id="PRO_5045493173" evidence="1">
    <location>
        <begin position="19"/>
        <end position="371"/>
    </location>
</feature>
<evidence type="ECO:0000313" key="2">
    <source>
        <dbReference type="EMBL" id="MET1476215.1"/>
    </source>
</evidence>
<reference evidence="2 3" key="1">
    <citation type="submission" date="2024-06" db="EMBL/GenBank/DDBJ databases">
        <title>Burkholderia sola in Mexico.</title>
        <authorList>
            <person name="Estrada P."/>
        </authorList>
    </citation>
    <scope>NUCLEOTIDE SEQUENCE [LARGE SCALE GENOMIC DNA]</scope>
    <source>
        <strain evidence="2 3">CpTa8-5</strain>
    </source>
</reference>
<comment type="caution">
    <text evidence="2">The sequence shown here is derived from an EMBL/GenBank/DDBJ whole genome shotgun (WGS) entry which is preliminary data.</text>
</comment>
<keyword evidence="1" id="KW-0732">Signal</keyword>
<keyword evidence="3" id="KW-1185">Reference proteome</keyword>
<sequence>MKKILIGAVLALTTVAHAATKVPVQMLDTSSSTNGQVIVSPGPSGAAAWGSVSVGALAPMAANTVLGNSLGATATPTAIPMPSCSGSNNALRWTSGTGFTCASSIALTSSGLNQFAATTSAQLAGVISDETGSGSLVFNTAPTLAGTVTVTGSTGTALQVTTSGSSHALQITDTGAGGATLTLAGNGATSPSKTLRVANGCFQLINNAYSQALATMCEDGNLTVTGALVPSTTGGIVGTTTNNNASAGSVGEYQAITGSAASLTSGTYTDIATLTLSAGDWDVEGSIGFANSGATTNAFVGGLNTVANANPNSTPGVGFTVSNSAGSSTYLSTPVVRFSLASSTTVRLGAQANFTGGSVTGTGMLRARRVR</sequence>
<organism evidence="2 3">
    <name type="scientific">Burkholderia sola</name>
    <dbReference type="NCBI Taxonomy" id="2843302"/>
    <lineage>
        <taxon>Bacteria</taxon>
        <taxon>Pseudomonadati</taxon>
        <taxon>Pseudomonadota</taxon>
        <taxon>Betaproteobacteria</taxon>
        <taxon>Burkholderiales</taxon>
        <taxon>Burkholderiaceae</taxon>
        <taxon>Burkholderia</taxon>
        <taxon>Burkholderia cepacia complex</taxon>
    </lineage>
</organism>
<proteinExistence type="predicted"/>
<name>A0ABV2CAU1_9BURK</name>
<dbReference type="RefSeq" id="WP_209926456.1">
    <property type="nucleotide sequence ID" value="NZ_JBEWCH010000011.1"/>
</dbReference>
<gene>
    <name evidence="2" type="ORF">ABXL37_18315</name>
</gene>
<dbReference type="Proteomes" id="UP001548587">
    <property type="component" value="Unassembled WGS sequence"/>
</dbReference>